<keyword evidence="6" id="KW-0548">Nucleotidyltransferase</keyword>
<dbReference type="PANTHER" id="PTHR23293:SF9">
    <property type="entry name" value="FAD SYNTHASE"/>
    <property type="match status" value="1"/>
</dbReference>
<evidence type="ECO:0000256" key="11">
    <source>
        <dbReference type="ARBA" id="ARBA00031871"/>
    </source>
</evidence>
<dbReference type="PANTHER" id="PTHR23293">
    <property type="entry name" value="FAD SYNTHETASE-RELATED FMN ADENYLYLTRANSFERASE"/>
    <property type="match status" value="1"/>
</dbReference>
<evidence type="ECO:0000313" key="15">
    <source>
        <dbReference type="EMBL" id="KUI63776.1"/>
    </source>
</evidence>
<keyword evidence="4" id="KW-0288">FMN</keyword>
<dbReference type="SMR" id="A0A194VI09"/>
<feature type="region of interest" description="Disordered" evidence="13">
    <location>
        <begin position="106"/>
        <end position="134"/>
    </location>
</feature>
<dbReference type="SUPFAM" id="SSF52402">
    <property type="entry name" value="Adenine nucleotide alpha hydrolases-like"/>
    <property type="match status" value="1"/>
</dbReference>
<dbReference type="GO" id="GO:0005524">
    <property type="term" value="F:ATP binding"/>
    <property type="evidence" value="ECO:0007669"/>
    <property type="project" value="UniProtKB-KW"/>
</dbReference>
<proteinExistence type="predicted"/>
<evidence type="ECO:0000256" key="8">
    <source>
        <dbReference type="ARBA" id="ARBA00022827"/>
    </source>
</evidence>
<evidence type="ECO:0000256" key="13">
    <source>
        <dbReference type="SAM" id="MobiDB-lite"/>
    </source>
</evidence>
<evidence type="ECO:0000256" key="5">
    <source>
        <dbReference type="ARBA" id="ARBA00022679"/>
    </source>
</evidence>
<evidence type="ECO:0000256" key="1">
    <source>
        <dbReference type="ARBA" id="ARBA00004726"/>
    </source>
</evidence>
<comment type="pathway">
    <text evidence="1">Cofactor biosynthesis; FAD biosynthesis; FAD from FMN: step 1/1.</text>
</comment>
<dbReference type="CDD" id="cd23948">
    <property type="entry name" value="FAD_synthase"/>
    <property type="match status" value="1"/>
</dbReference>
<evidence type="ECO:0000313" key="16">
    <source>
        <dbReference type="Proteomes" id="UP000078559"/>
    </source>
</evidence>
<accession>A0A194VI09</accession>
<dbReference type="GO" id="GO:0003919">
    <property type="term" value="F:FMN adenylyltransferase activity"/>
    <property type="evidence" value="ECO:0007669"/>
    <property type="project" value="UniProtKB-EC"/>
</dbReference>
<evidence type="ECO:0000256" key="9">
    <source>
        <dbReference type="ARBA" id="ARBA00022840"/>
    </source>
</evidence>
<dbReference type="GO" id="GO:0006747">
    <property type="term" value="P:FAD biosynthetic process"/>
    <property type="evidence" value="ECO:0007669"/>
    <property type="project" value="TreeGrafter"/>
</dbReference>
<name>A0A194VI09_CYTMA</name>
<keyword evidence="16" id="KW-1185">Reference proteome</keyword>
<sequence length="324" mass="35706">MLHNHAEANGTAPSDPSRGAAAIDTSPTLRQVCLELQAKVDAFLAEDADTKLLRGLQAQVKEAVGVIDEALDRYSVEELSLSYNGGKDCLVLLVLILACLPRHYEETSSVPSSSSPATTIPSATGTGTSTGTSTASTAINRLTAQIPTNTPAPPTPVRPSTPQPFPSTLQSVYIVSPQPFAEVDDFVDESVAKYHLELCRYSLPMRAALEEYLKERPRVKAVFVGTRRTDPHGASLTHFDQTDKDWPEFMRVHPVIDWHYAEIWAFIRLLDIPYLSLYDQGYTSLGGTKDTHPNPLLKREGEGEGFRPAYELLEDNEERLGRDR</sequence>
<organism evidence="15 16">
    <name type="scientific">Cytospora mali</name>
    <name type="common">Apple Valsa canker fungus</name>
    <name type="synonym">Valsa mali</name>
    <dbReference type="NCBI Taxonomy" id="578113"/>
    <lineage>
        <taxon>Eukaryota</taxon>
        <taxon>Fungi</taxon>
        <taxon>Dikarya</taxon>
        <taxon>Ascomycota</taxon>
        <taxon>Pezizomycotina</taxon>
        <taxon>Sordariomycetes</taxon>
        <taxon>Sordariomycetidae</taxon>
        <taxon>Diaporthales</taxon>
        <taxon>Cytosporaceae</taxon>
        <taxon>Cytospora</taxon>
    </lineage>
</organism>
<feature type="domain" description="Phosphoadenosine phosphosulphate reductase" evidence="14">
    <location>
        <begin position="205"/>
        <end position="293"/>
    </location>
</feature>
<keyword evidence="3" id="KW-0285">Flavoprotein</keyword>
<dbReference type="EMBL" id="KN796114">
    <property type="protein sequence ID" value="KUI63776.1"/>
    <property type="molecule type" value="Genomic_DNA"/>
</dbReference>
<evidence type="ECO:0000256" key="3">
    <source>
        <dbReference type="ARBA" id="ARBA00022630"/>
    </source>
</evidence>
<evidence type="ECO:0000256" key="2">
    <source>
        <dbReference type="ARBA" id="ARBA00012393"/>
    </source>
</evidence>
<evidence type="ECO:0000256" key="7">
    <source>
        <dbReference type="ARBA" id="ARBA00022741"/>
    </source>
</evidence>
<protein>
    <recommendedName>
        <fullName evidence="2">FAD synthase</fullName>
        <ecNumber evidence="2">2.7.7.2</ecNumber>
    </recommendedName>
    <alternativeName>
        <fullName evidence="10">FAD pyrophosphorylase</fullName>
    </alternativeName>
    <alternativeName>
        <fullName evidence="11">FMN adenylyltransferase</fullName>
    </alternativeName>
</protein>
<dbReference type="EC" id="2.7.7.2" evidence="2"/>
<evidence type="ECO:0000256" key="4">
    <source>
        <dbReference type="ARBA" id="ARBA00022643"/>
    </source>
</evidence>
<gene>
    <name evidence="15" type="ORF">VM1G_10575</name>
</gene>
<keyword evidence="8" id="KW-0274">FAD</keyword>
<reference evidence="15" key="1">
    <citation type="submission" date="2014-12" db="EMBL/GenBank/DDBJ databases">
        <title>Genome Sequence of Valsa Canker Pathogens Uncovers a Specific Adaption of Colonization on Woody Bark.</title>
        <authorList>
            <person name="Yin Z."/>
            <person name="Liu H."/>
            <person name="Gao X."/>
            <person name="Li Z."/>
            <person name="Song N."/>
            <person name="Ke X."/>
            <person name="Dai Q."/>
            <person name="Wu Y."/>
            <person name="Sun Y."/>
            <person name="Xu J.-R."/>
            <person name="Kang Z.K."/>
            <person name="Wang L."/>
            <person name="Huang L."/>
        </authorList>
    </citation>
    <scope>NUCLEOTIDE SEQUENCE [LARGE SCALE GENOMIC DNA]</scope>
    <source>
        <strain evidence="15">03-8</strain>
    </source>
</reference>
<comment type="catalytic activity">
    <reaction evidence="12">
        <text>FMN + ATP + H(+) = FAD + diphosphate</text>
        <dbReference type="Rhea" id="RHEA:17237"/>
        <dbReference type="ChEBI" id="CHEBI:15378"/>
        <dbReference type="ChEBI" id="CHEBI:30616"/>
        <dbReference type="ChEBI" id="CHEBI:33019"/>
        <dbReference type="ChEBI" id="CHEBI:57692"/>
        <dbReference type="ChEBI" id="CHEBI:58210"/>
        <dbReference type="EC" id="2.7.7.2"/>
    </reaction>
</comment>
<dbReference type="OrthoDB" id="270728at2759"/>
<feature type="compositionally biased region" description="Low complexity" evidence="13">
    <location>
        <begin position="107"/>
        <end position="134"/>
    </location>
</feature>
<feature type="region of interest" description="Disordered" evidence="13">
    <location>
        <begin position="289"/>
        <end position="324"/>
    </location>
</feature>
<dbReference type="Pfam" id="PF01507">
    <property type="entry name" value="PAPS_reduct"/>
    <property type="match status" value="1"/>
</dbReference>
<feature type="compositionally biased region" description="Basic and acidic residues" evidence="13">
    <location>
        <begin position="289"/>
        <end position="305"/>
    </location>
</feature>
<evidence type="ECO:0000256" key="10">
    <source>
        <dbReference type="ARBA" id="ARBA00031145"/>
    </source>
</evidence>
<keyword evidence="5" id="KW-0808">Transferase</keyword>
<evidence type="ECO:0000256" key="12">
    <source>
        <dbReference type="ARBA" id="ARBA00049494"/>
    </source>
</evidence>
<feature type="region of interest" description="Disordered" evidence="13">
    <location>
        <begin position="1"/>
        <end position="22"/>
    </location>
</feature>
<evidence type="ECO:0000259" key="14">
    <source>
        <dbReference type="Pfam" id="PF01507"/>
    </source>
</evidence>
<keyword evidence="9" id="KW-0067">ATP-binding</keyword>
<dbReference type="AlphaFoldDB" id="A0A194VI09"/>
<dbReference type="Gene3D" id="3.40.50.620">
    <property type="entry name" value="HUPs"/>
    <property type="match status" value="1"/>
</dbReference>
<dbReference type="Proteomes" id="UP000078559">
    <property type="component" value="Unassembled WGS sequence"/>
</dbReference>
<keyword evidence="7" id="KW-0547">Nucleotide-binding</keyword>
<evidence type="ECO:0000256" key="6">
    <source>
        <dbReference type="ARBA" id="ARBA00022695"/>
    </source>
</evidence>
<dbReference type="InterPro" id="IPR002500">
    <property type="entry name" value="PAPS_reduct_dom"/>
</dbReference>
<dbReference type="InterPro" id="IPR014729">
    <property type="entry name" value="Rossmann-like_a/b/a_fold"/>
</dbReference>